<proteinExistence type="predicted"/>
<accession>A0AAW5P6U6</accession>
<comment type="caution">
    <text evidence="1">The sequence shown here is derived from an EMBL/GenBank/DDBJ whole genome shotgun (WGS) entry which is preliminary data.</text>
</comment>
<dbReference type="AlphaFoldDB" id="A0AAW5P6U6"/>
<evidence type="ECO:0000313" key="2">
    <source>
        <dbReference type="Proteomes" id="UP001155110"/>
    </source>
</evidence>
<reference evidence="1" key="1">
    <citation type="submission" date="2022-08" db="EMBL/GenBank/DDBJ databases">
        <title>Genomic Encyclopedia of Type Strains, Phase V (KMG-V): Genome sequencing to study the core and pangenomes of soil and plant-associated prokaryotes.</title>
        <authorList>
            <person name="Whitman W."/>
        </authorList>
    </citation>
    <scope>NUCLEOTIDE SEQUENCE</scope>
    <source>
        <strain evidence="1">SP3002</strain>
    </source>
</reference>
<protein>
    <submittedName>
        <fullName evidence="1">Uncharacterized protein</fullName>
    </submittedName>
</protein>
<dbReference type="EMBL" id="JANTZM010000007">
    <property type="protein sequence ID" value="MCS4157727.1"/>
    <property type="molecule type" value="Genomic_DNA"/>
</dbReference>
<dbReference type="RefSeq" id="WP_259258248.1">
    <property type="nucleotide sequence ID" value="NZ_JANTZM010000007.1"/>
</dbReference>
<gene>
    <name evidence="1" type="ORF">GGP99_001691</name>
</gene>
<dbReference type="Proteomes" id="UP001155110">
    <property type="component" value="Unassembled WGS sequence"/>
</dbReference>
<sequence length="62" mass="6891">MDTISIEDDFGEEIGTITVEEGLGEQKVSVEFSFTAPEKQTGAFKYEDLKSKVASIYDEYSS</sequence>
<organism evidence="1 2">
    <name type="scientific">Salinibacter ruber</name>
    <dbReference type="NCBI Taxonomy" id="146919"/>
    <lineage>
        <taxon>Bacteria</taxon>
        <taxon>Pseudomonadati</taxon>
        <taxon>Rhodothermota</taxon>
        <taxon>Rhodothermia</taxon>
        <taxon>Rhodothermales</taxon>
        <taxon>Salinibacteraceae</taxon>
        <taxon>Salinibacter</taxon>
    </lineage>
</organism>
<name>A0AAW5P6U6_9BACT</name>
<evidence type="ECO:0000313" key="1">
    <source>
        <dbReference type="EMBL" id="MCS4157727.1"/>
    </source>
</evidence>